<dbReference type="PANTHER" id="PTHR23308">
    <property type="entry name" value="NUCLEAR INHIBITOR OF PROTEIN PHOSPHATASE-1"/>
    <property type="match status" value="1"/>
</dbReference>
<dbReference type="RefSeq" id="WP_345685071.1">
    <property type="nucleotide sequence ID" value="NZ_BAABRO010000008.1"/>
</dbReference>
<dbReference type="Gene3D" id="2.60.200.20">
    <property type="match status" value="1"/>
</dbReference>
<organism evidence="2 3">
    <name type="scientific">Novipirellula caenicola</name>
    <dbReference type="NCBI Taxonomy" id="1536901"/>
    <lineage>
        <taxon>Bacteria</taxon>
        <taxon>Pseudomonadati</taxon>
        <taxon>Planctomycetota</taxon>
        <taxon>Planctomycetia</taxon>
        <taxon>Pirellulales</taxon>
        <taxon>Pirellulaceae</taxon>
        <taxon>Novipirellula</taxon>
    </lineage>
</organism>
<gene>
    <name evidence="2" type="ORF">Rcae01_03746</name>
</gene>
<comment type="caution">
    <text evidence="2">The sequence shown here is derived from an EMBL/GenBank/DDBJ whole genome shotgun (WGS) entry which is preliminary data.</text>
</comment>
<reference evidence="2 3" key="1">
    <citation type="submission" date="2024-02" db="EMBL/GenBank/DDBJ databases">
        <title>Rhodopirellula caenicola NBRC 110016.</title>
        <authorList>
            <person name="Ichikawa N."/>
            <person name="Katano-Makiyama Y."/>
            <person name="Hidaka K."/>
        </authorList>
    </citation>
    <scope>NUCLEOTIDE SEQUENCE [LARGE SCALE GENOMIC DNA]</scope>
    <source>
        <strain evidence="2 3">NBRC 110016</strain>
    </source>
</reference>
<dbReference type="SMART" id="SM00240">
    <property type="entry name" value="FHA"/>
    <property type="match status" value="1"/>
</dbReference>
<proteinExistence type="predicted"/>
<keyword evidence="3" id="KW-1185">Reference proteome</keyword>
<dbReference type="InterPro" id="IPR050923">
    <property type="entry name" value="Cell_Proc_Reg/RNA_Proc"/>
</dbReference>
<protein>
    <recommendedName>
        <fullName evidence="1">FHA domain-containing protein</fullName>
    </recommendedName>
</protein>
<dbReference type="SUPFAM" id="SSF49879">
    <property type="entry name" value="SMAD/FHA domain"/>
    <property type="match status" value="1"/>
</dbReference>
<sequence length="220" mass="24141">MSGVTLKILHGADRGKVYENLHPPLTVGREEGNDIQLNDERVSRCHFKVQRDNERLVLTDLDSTNGTKVNGTECQLKILRHGDLIALGRSLILVGSEEQIAARLAAMGGDNPTVSRDMASSESSIALELNQEPKSPYPAELVQILEVPSIPDGLSPGQKAQLCEILDYLQSRLHKLIDAAKTNESNDEVVLSFAAWQRLLDAQAKLATMGRKIADPDWPN</sequence>
<evidence type="ECO:0000313" key="2">
    <source>
        <dbReference type="EMBL" id="GAA5508280.1"/>
    </source>
</evidence>
<name>A0ABP9VVH1_9BACT</name>
<dbReference type="Pfam" id="PF00498">
    <property type="entry name" value="FHA"/>
    <property type="match status" value="1"/>
</dbReference>
<dbReference type="InterPro" id="IPR000253">
    <property type="entry name" value="FHA_dom"/>
</dbReference>
<dbReference type="CDD" id="cd00060">
    <property type="entry name" value="FHA"/>
    <property type="match status" value="1"/>
</dbReference>
<dbReference type="PROSITE" id="PS50006">
    <property type="entry name" value="FHA_DOMAIN"/>
    <property type="match status" value="1"/>
</dbReference>
<feature type="domain" description="FHA" evidence="1">
    <location>
        <begin position="25"/>
        <end position="74"/>
    </location>
</feature>
<accession>A0ABP9VVH1</accession>
<dbReference type="Proteomes" id="UP001416858">
    <property type="component" value="Unassembled WGS sequence"/>
</dbReference>
<dbReference type="InterPro" id="IPR008984">
    <property type="entry name" value="SMAD_FHA_dom_sf"/>
</dbReference>
<dbReference type="EMBL" id="BAABRO010000008">
    <property type="protein sequence ID" value="GAA5508280.1"/>
    <property type="molecule type" value="Genomic_DNA"/>
</dbReference>
<evidence type="ECO:0000313" key="3">
    <source>
        <dbReference type="Proteomes" id="UP001416858"/>
    </source>
</evidence>
<evidence type="ECO:0000259" key="1">
    <source>
        <dbReference type="PROSITE" id="PS50006"/>
    </source>
</evidence>